<feature type="signal peptide" evidence="2">
    <location>
        <begin position="1"/>
        <end position="36"/>
    </location>
</feature>
<dbReference type="InterPro" id="IPR029052">
    <property type="entry name" value="Metallo-depent_PP-like"/>
</dbReference>
<dbReference type="PANTHER" id="PTHR43143">
    <property type="entry name" value="METALLOPHOSPHOESTERASE, CALCINEURIN SUPERFAMILY"/>
    <property type="match status" value="1"/>
</dbReference>
<dbReference type="Pfam" id="PF00932">
    <property type="entry name" value="LTD"/>
    <property type="match status" value="1"/>
</dbReference>
<dbReference type="Gene3D" id="3.60.21.10">
    <property type="match status" value="1"/>
</dbReference>
<evidence type="ECO:0000256" key="2">
    <source>
        <dbReference type="SAM" id="SignalP"/>
    </source>
</evidence>
<dbReference type="GO" id="GO:0016787">
    <property type="term" value="F:hydrolase activity"/>
    <property type="evidence" value="ECO:0007669"/>
    <property type="project" value="InterPro"/>
</dbReference>
<evidence type="ECO:0000313" key="5">
    <source>
        <dbReference type="Proteomes" id="UP000664382"/>
    </source>
</evidence>
<dbReference type="GO" id="GO:0005975">
    <property type="term" value="P:carbohydrate metabolic process"/>
    <property type="evidence" value="ECO:0007669"/>
    <property type="project" value="UniProtKB-ARBA"/>
</dbReference>
<dbReference type="Gene3D" id="2.60.40.10">
    <property type="entry name" value="Immunoglobulins"/>
    <property type="match status" value="2"/>
</dbReference>
<sequence length="1841" mass="195822">MSLASALRPFRTSVAALVAGSLVLSGLVAGASPALAETEPAPPLVITEIMPDNAGTPGDQDYYEFFEVTNTTDADIDFADYQLRYHNAAWLSVVEPGTSTALDQVTIPANGTAVFWLRYAVGTGESAVTQWQLSEQDFRGHFGDAESSYPLFHVIGQSGFSNSDTRALRIFDGTRTDIVSESHYTRPTTNKGKSDHFTLPATGAVLTDSVADDPTPGTVDPSQLVRPTTQEPEPEKVLGNSGNASAISPLVITEINGDNVGADNWEFLEVTNTTDSAIDLDAEGISIRYHTSKWNAGTVQPRIHLEGENDSPAVIPAGGIAVFWMNYGEGDARRGLSKAEFRSFYGIDADTLVYRFGNQAGFANGGDRGFSLTDESGTITRAWVPADDGNSSTPWNAQFGVPDLIGSADARLLAHTHGSEVAPTPGGIAIEQVTSALDRPTDPELDAPLLQITELAPDTANVSGSDAYEFVEVYNASDAPVSWGDYTLNYLYTDNDLTSPVATSSTLWPSVPADPVIQPGKTLVLWVKNPTVVSAGLTVADFNTAFGTDLALGTDIVEMYNGGMANGGSRGIQVQTNTGYDISRAYYFADDQTTPTTAIQYAWNPGAGGHLWSPTPADGTVQTMTKLAPPTPGAVSDDQVSRGLVPAFPAGSAPEITDLTGSTEIPETEGLELGFDVTDDLLVRSVRLELTDNLGATETRSLVRSGTDRYTFSVPAVDLLGKRWIEYTVTASDGAQTSTLGPVRVDLIEGEPEPLRIGLAEGQFVRGDTRVAATTSGDPSDLSLAIDGQSVADPVPSLEASPVFAFEATATDAFFRNGVKLGDDVLTIFDEGFYSRIETVDAEVPVDRVVRGQELTLTVVAGTKAWPQADPNENNDDFSAMNFRLALPDGRVLHPTSCATTKEAGGAETAPAPYTCPADPTTRVGFSDAGLVSLLLTFTVPDDAFDSLATVWDTAAVADGEHAVTATAGSETVARSVRVDNTAPALSSGIEQGKTYRGAFDITAEASDAGSGVASVSASLDGEPLALPHSTSSLRLTPGEHELVLTAKDEIGNETTETIVFKTAAEQPSAELVSPADGASAAADAVTLRAKVDSPESDLLDVSFREGHTFVPTDAEIEVSTGTVNDAKDAERDGATALSAAELEELVGTDGVDVEVSSDTELPYQLFTVAVPSDAGDGAQVRVAWEGSANADARIVLYARSSDGSWKEVDRHLTTGGADTEFGLEALLPAEGYAVNGELTFLVQHSSGFAGESATTRGSSVTPYHPDATPRTDYDFTIAWESDTQYYNRNEGFLAGTGGSDKFYQHQLNIHDFLRTERDALNLQYLMHTGDIVDGSKQDHQWQNADAAYRILDDIGLPYGVLAGNHDVDGAAADYTEYGQYFGEERFAANPWYGGSYKNNRGHYDLISANGLDLLVLYMGWPDNVSKTELNTEDIEWMNSVIRQYPERKVWINLHEYMLTTGGLGPFPQRVFDEVVATNPNVFAVGSGHYHDAYTRTDDFDDDGDGTADRTVYSMLFDYQALAEGGQGFLRLLHFDNEDERILVRTYSPSLGVFNSDNAALNDPPGHQEFEIPYAEVGLDPKTKTLAADSFRADVLTAKEIASQQNVPSGTTVEAKWADPKPGERGWYVVTSGPHGGEDYSAVRLLTVTEPEPETPAKAKTSLSAKNASVAYGKSVRLTVGVKGATSGKIQLRKGTKTLGSGTIRGGKAVITLPAKKLAVGKHTLTARFGGSTTAEASSTTLRLSVAKARPRITVKAPASIKAGKRAKIRVTVKAPSGVPLSGKVRVSVGGTSKTVTLKKGKAVVTSSKLKRGKRTVKAVYQGSKFLGTAATSKRLVVRKR</sequence>
<keyword evidence="5" id="KW-1185">Reference proteome</keyword>
<dbReference type="PANTHER" id="PTHR43143:SF5">
    <property type="entry name" value="SECRETED PROTEIN"/>
    <property type="match status" value="1"/>
</dbReference>
<keyword evidence="2" id="KW-0732">Signal</keyword>
<dbReference type="SUPFAM" id="SSF56300">
    <property type="entry name" value="Metallo-dependent phosphatases"/>
    <property type="match status" value="1"/>
</dbReference>
<evidence type="ECO:0000313" key="4">
    <source>
        <dbReference type="EMBL" id="MBO1902914.1"/>
    </source>
</evidence>
<dbReference type="Pfam" id="PF00149">
    <property type="entry name" value="Metallophos"/>
    <property type="match status" value="1"/>
</dbReference>
<proteinExistence type="predicted"/>
<dbReference type="InterPro" id="IPR004843">
    <property type="entry name" value="Calcineurin-like_PHP"/>
</dbReference>
<dbReference type="Proteomes" id="UP000664382">
    <property type="component" value="Unassembled WGS sequence"/>
</dbReference>
<protein>
    <submittedName>
        <fullName evidence="4">Lamin tail domain-containing protein</fullName>
    </submittedName>
</protein>
<feature type="region of interest" description="Disordered" evidence="1">
    <location>
        <begin position="209"/>
        <end position="242"/>
    </location>
</feature>
<evidence type="ECO:0000256" key="1">
    <source>
        <dbReference type="SAM" id="MobiDB-lite"/>
    </source>
</evidence>
<comment type="caution">
    <text evidence="4">The sequence shown here is derived from an EMBL/GenBank/DDBJ whole genome shotgun (WGS) entry which is preliminary data.</text>
</comment>
<reference evidence="4" key="1">
    <citation type="submission" date="2021-03" db="EMBL/GenBank/DDBJ databases">
        <title>Leucobacter chromiisoli sp. nov., isolated from chromium-containing soil of chemical plant.</title>
        <authorList>
            <person name="Xu Z."/>
        </authorList>
    </citation>
    <scope>NUCLEOTIDE SEQUENCE</scope>
    <source>
        <strain evidence="4">S27</strain>
    </source>
</reference>
<dbReference type="Pfam" id="PF16640">
    <property type="entry name" value="Big_3_5"/>
    <property type="match status" value="2"/>
</dbReference>
<dbReference type="PROSITE" id="PS51841">
    <property type="entry name" value="LTD"/>
    <property type="match status" value="2"/>
</dbReference>
<feature type="domain" description="LTD" evidence="3">
    <location>
        <begin position="32"/>
        <end position="188"/>
    </location>
</feature>
<feature type="chain" id="PRO_5037590213" evidence="2">
    <location>
        <begin position="37"/>
        <end position="1841"/>
    </location>
</feature>
<dbReference type="RefSeq" id="WP_208098667.1">
    <property type="nucleotide sequence ID" value="NZ_JAGDYM010000015.1"/>
</dbReference>
<dbReference type="InterPro" id="IPR001322">
    <property type="entry name" value="Lamin_tail_dom"/>
</dbReference>
<organism evidence="4 5">
    <name type="scientific">Leucobacter weissii</name>
    <dbReference type="NCBI Taxonomy" id="1983706"/>
    <lineage>
        <taxon>Bacteria</taxon>
        <taxon>Bacillati</taxon>
        <taxon>Actinomycetota</taxon>
        <taxon>Actinomycetes</taxon>
        <taxon>Micrococcales</taxon>
        <taxon>Microbacteriaceae</taxon>
        <taxon>Leucobacter</taxon>
    </lineage>
</organism>
<dbReference type="InterPro" id="IPR051918">
    <property type="entry name" value="STPP_CPPED1"/>
</dbReference>
<gene>
    <name evidence="4" type="ORF">J4H92_13265</name>
</gene>
<accession>A0A939MTX8</accession>
<dbReference type="InterPro" id="IPR013783">
    <property type="entry name" value="Ig-like_fold"/>
</dbReference>
<dbReference type="InterPro" id="IPR032109">
    <property type="entry name" value="Big_3_5"/>
</dbReference>
<name>A0A939MTX8_9MICO</name>
<dbReference type="EMBL" id="JAGDYM010000015">
    <property type="protein sequence ID" value="MBO1902914.1"/>
    <property type="molecule type" value="Genomic_DNA"/>
</dbReference>
<evidence type="ECO:0000259" key="3">
    <source>
        <dbReference type="PROSITE" id="PS51841"/>
    </source>
</evidence>
<feature type="domain" description="LTD" evidence="3">
    <location>
        <begin position="441"/>
        <end position="584"/>
    </location>
</feature>